<reference evidence="2" key="1">
    <citation type="submission" date="2023-04" db="EMBL/GenBank/DDBJ databases">
        <authorList>
            <person name="Vijverberg K."/>
            <person name="Xiong W."/>
            <person name="Schranz E."/>
        </authorList>
    </citation>
    <scope>NUCLEOTIDE SEQUENCE</scope>
</reference>
<sequence length="142" mass="15855">MKSNISLRLMTDNEEDEVPPTHDGTGGEGKMARRRLILVLMGRLIATREIVGGYNVVVDHGTGTMRKGEPVKLGEQQHRCRWCVWQWSSTGRRAGVMGVFGVVVCSTITGIHEKNKNALVFLAGNECRREEQGYVLIVLVYQ</sequence>
<gene>
    <name evidence="2" type="ORF">LSALG_LOCUS23575</name>
</gene>
<accession>A0AA35Z229</accession>
<feature type="region of interest" description="Disordered" evidence="1">
    <location>
        <begin position="1"/>
        <end position="29"/>
    </location>
</feature>
<keyword evidence="3" id="KW-1185">Reference proteome</keyword>
<organism evidence="2 3">
    <name type="scientific">Lactuca saligna</name>
    <name type="common">Willowleaf lettuce</name>
    <dbReference type="NCBI Taxonomy" id="75948"/>
    <lineage>
        <taxon>Eukaryota</taxon>
        <taxon>Viridiplantae</taxon>
        <taxon>Streptophyta</taxon>
        <taxon>Embryophyta</taxon>
        <taxon>Tracheophyta</taxon>
        <taxon>Spermatophyta</taxon>
        <taxon>Magnoliopsida</taxon>
        <taxon>eudicotyledons</taxon>
        <taxon>Gunneridae</taxon>
        <taxon>Pentapetalae</taxon>
        <taxon>asterids</taxon>
        <taxon>campanulids</taxon>
        <taxon>Asterales</taxon>
        <taxon>Asteraceae</taxon>
        <taxon>Cichorioideae</taxon>
        <taxon>Cichorieae</taxon>
        <taxon>Lactucinae</taxon>
        <taxon>Lactuca</taxon>
    </lineage>
</organism>
<name>A0AA35Z229_LACSI</name>
<proteinExistence type="predicted"/>
<dbReference type="AlphaFoldDB" id="A0AA35Z229"/>
<evidence type="ECO:0000313" key="2">
    <source>
        <dbReference type="EMBL" id="CAI9284017.1"/>
    </source>
</evidence>
<dbReference type="Proteomes" id="UP001177003">
    <property type="component" value="Chromosome 5"/>
</dbReference>
<dbReference type="EMBL" id="OX465081">
    <property type="protein sequence ID" value="CAI9284017.1"/>
    <property type="molecule type" value="Genomic_DNA"/>
</dbReference>
<evidence type="ECO:0000313" key="3">
    <source>
        <dbReference type="Proteomes" id="UP001177003"/>
    </source>
</evidence>
<evidence type="ECO:0000256" key="1">
    <source>
        <dbReference type="SAM" id="MobiDB-lite"/>
    </source>
</evidence>
<protein>
    <submittedName>
        <fullName evidence="2">Uncharacterized protein</fullName>
    </submittedName>
</protein>